<organism evidence="7 8">
    <name type="scientific">Anaeromyxobacter diazotrophicus</name>
    <dbReference type="NCBI Taxonomy" id="2590199"/>
    <lineage>
        <taxon>Bacteria</taxon>
        <taxon>Pseudomonadati</taxon>
        <taxon>Myxococcota</taxon>
        <taxon>Myxococcia</taxon>
        <taxon>Myxococcales</taxon>
        <taxon>Cystobacterineae</taxon>
        <taxon>Anaeromyxobacteraceae</taxon>
        <taxon>Anaeromyxobacter</taxon>
    </lineage>
</organism>
<feature type="transmembrane region" description="Helical" evidence="5">
    <location>
        <begin position="224"/>
        <end position="246"/>
    </location>
</feature>
<feature type="transmembrane region" description="Helical" evidence="5">
    <location>
        <begin position="530"/>
        <end position="552"/>
    </location>
</feature>
<feature type="transmembrane region" description="Helical" evidence="5">
    <location>
        <begin position="295"/>
        <end position="314"/>
    </location>
</feature>
<feature type="transmembrane region" description="Helical" evidence="5">
    <location>
        <begin position="320"/>
        <end position="344"/>
    </location>
</feature>
<reference evidence="8" key="1">
    <citation type="journal article" date="2020" name="Appl. Environ. Microbiol.">
        <title>Diazotrophic Anaeromyxobacter Isolates from Soils.</title>
        <authorList>
            <person name="Masuda Y."/>
            <person name="Yamanaka H."/>
            <person name="Xu Z.X."/>
            <person name="Shiratori Y."/>
            <person name="Aono T."/>
            <person name="Amachi S."/>
            <person name="Senoo K."/>
            <person name="Itoh H."/>
        </authorList>
    </citation>
    <scope>NUCLEOTIDE SEQUENCE [LARGE SCALE GENOMIC DNA]</scope>
    <source>
        <strain evidence="8">R267</strain>
    </source>
</reference>
<dbReference type="Gene3D" id="1.20.1250.20">
    <property type="entry name" value="MFS general substrate transporter like domains"/>
    <property type="match status" value="2"/>
</dbReference>
<feature type="region of interest" description="Disordered" evidence="4">
    <location>
        <begin position="179"/>
        <end position="211"/>
    </location>
</feature>
<dbReference type="EMBL" id="BJTG01000003">
    <property type="protein sequence ID" value="GEJ56474.1"/>
    <property type="molecule type" value="Genomic_DNA"/>
</dbReference>
<dbReference type="InterPro" id="IPR020846">
    <property type="entry name" value="MFS_dom"/>
</dbReference>
<dbReference type="RefSeq" id="WP_235969493.1">
    <property type="nucleotide sequence ID" value="NZ_BJTG01000003.1"/>
</dbReference>
<feature type="transmembrane region" description="Helical" evidence="5">
    <location>
        <begin position="356"/>
        <end position="375"/>
    </location>
</feature>
<evidence type="ECO:0000259" key="6">
    <source>
        <dbReference type="PROSITE" id="PS50850"/>
    </source>
</evidence>
<keyword evidence="8" id="KW-1185">Reference proteome</keyword>
<dbReference type="InterPro" id="IPR011701">
    <property type="entry name" value="MFS"/>
</dbReference>
<dbReference type="Pfam" id="PF07690">
    <property type="entry name" value="MFS_1"/>
    <property type="match status" value="1"/>
</dbReference>
<protein>
    <recommendedName>
        <fullName evidence="6">Major facilitator superfamily (MFS) profile domain-containing protein</fullName>
    </recommendedName>
</protein>
<evidence type="ECO:0000313" key="8">
    <source>
        <dbReference type="Proteomes" id="UP000503640"/>
    </source>
</evidence>
<evidence type="ECO:0000256" key="5">
    <source>
        <dbReference type="SAM" id="Phobius"/>
    </source>
</evidence>
<evidence type="ECO:0000313" key="7">
    <source>
        <dbReference type="EMBL" id="GEJ56474.1"/>
    </source>
</evidence>
<feature type="transmembrane region" description="Helical" evidence="5">
    <location>
        <begin position="387"/>
        <end position="408"/>
    </location>
</feature>
<dbReference type="SUPFAM" id="SSF103473">
    <property type="entry name" value="MFS general substrate transporter"/>
    <property type="match status" value="1"/>
</dbReference>
<evidence type="ECO:0000256" key="2">
    <source>
        <dbReference type="ARBA" id="ARBA00022989"/>
    </source>
</evidence>
<feature type="transmembrane region" description="Helical" evidence="5">
    <location>
        <begin position="476"/>
        <end position="496"/>
    </location>
</feature>
<dbReference type="InterPro" id="IPR050327">
    <property type="entry name" value="Proton-linked_MCT"/>
</dbReference>
<feature type="transmembrane region" description="Helical" evidence="5">
    <location>
        <begin position="503"/>
        <end position="524"/>
    </location>
</feature>
<evidence type="ECO:0000256" key="3">
    <source>
        <dbReference type="ARBA" id="ARBA00023136"/>
    </source>
</evidence>
<gene>
    <name evidence="7" type="ORF">AMYX_12150</name>
</gene>
<evidence type="ECO:0000256" key="4">
    <source>
        <dbReference type="SAM" id="MobiDB-lite"/>
    </source>
</evidence>
<proteinExistence type="predicted"/>
<keyword evidence="1 5" id="KW-0812">Transmembrane</keyword>
<accession>A0A7I9VJ89</accession>
<feature type="transmembrane region" description="Helical" evidence="5">
    <location>
        <begin position="564"/>
        <end position="586"/>
    </location>
</feature>
<name>A0A7I9VJ89_9BACT</name>
<dbReference type="InterPro" id="IPR036259">
    <property type="entry name" value="MFS_trans_sf"/>
</dbReference>
<dbReference type="GO" id="GO:0022857">
    <property type="term" value="F:transmembrane transporter activity"/>
    <property type="evidence" value="ECO:0007669"/>
    <property type="project" value="InterPro"/>
</dbReference>
<comment type="caution">
    <text evidence="7">The sequence shown here is derived from an EMBL/GenBank/DDBJ whole genome shotgun (WGS) entry which is preliminary data.</text>
</comment>
<dbReference type="PANTHER" id="PTHR11360:SF304">
    <property type="entry name" value="MFS DOMAIN-CONTAINING PROTEIN"/>
    <property type="match status" value="1"/>
</dbReference>
<feature type="transmembrane region" description="Helical" evidence="5">
    <location>
        <begin position="266"/>
        <end position="283"/>
    </location>
</feature>
<keyword evidence="3 5" id="KW-0472">Membrane</keyword>
<dbReference type="PROSITE" id="PS50850">
    <property type="entry name" value="MFS"/>
    <property type="match status" value="1"/>
</dbReference>
<dbReference type="PANTHER" id="PTHR11360">
    <property type="entry name" value="MONOCARBOXYLATE TRANSPORTER"/>
    <property type="match status" value="1"/>
</dbReference>
<dbReference type="CDD" id="cd17353">
    <property type="entry name" value="MFS_OFA_like"/>
    <property type="match status" value="1"/>
</dbReference>
<dbReference type="AlphaFoldDB" id="A0A7I9VJ89"/>
<evidence type="ECO:0000256" key="1">
    <source>
        <dbReference type="ARBA" id="ARBA00022692"/>
    </source>
</evidence>
<feature type="transmembrane region" description="Helical" evidence="5">
    <location>
        <begin position="598"/>
        <end position="619"/>
    </location>
</feature>
<feature type="transmembrane region" description="Helical" evidence="5">
    <location>
        <begin position="442"/>
        <end position="464"/>
    </location>
</feature>
<keyword evidence="2 5" id="KW-1133">Transmembrane helix</keyword>
<dbReference type="Proteomes" id="UP000503640">
    <property type="component" value="Unassembled WGS sequence"/>
</dbReference>
<sequence length="643" mass="66708">MPELSDIHARVLRWVLERLPASAKGDVCWCRTASGERPVVVCPLEPAGTGHALFTLGEGRRVLVTLTDADPTAVALLLARLEAEDFGGEALEAAGPLEDPTLRAAGRAGVALLPPSATRFLKGLRDRVRVDALAFPVSVVHFLDPAELAVAQAHGVAALRDQFAGCGRNLLRFASAHRPAGAEPAPAPAPGPRRARGAFPSRAPPPHRADALTPRRMSMKSRGWLVTLAGTGLNLALGILYAWSVFSKQLVEPVSRGGFGWTKTQATLPYTVAIAFFALMMIPAGRLQDRLGPRVIASAGGVLTGLGLIVASFAGPGSVLPALLGFGVLGGTGFGLGYAAATPAAVKWFPPEKKGLITGLVVAGFGLAPVYIAPLSKYLLAGNGVGGSFRILGIAFLVTATLCAQFITNPAAPQVAKKSAVTSALAAARPDRTWREMIRTGTFWSLWLQYACAATAGLMIIGHMARIVAVQSGNTVTIGFVFVALLACFNAGGRIVAGVVSDYVGRVVTIGLVCVLQALAMFLFSSFTTVAGFVVGAAVVGFSYGACLSLFPSTAADKWGTKNLGMNYGILFTAWGVGGVVGPMLAGKIADATGSYAAAYNVAGALVAFAFLLAAFSYVEVSVRIPEREITIRVGKKADTEAA</sequence>
<feature type="domain" description="Major facilitator superfamily (MFS) profile" evidence="6">
    <location>
        <begin position="222"/>
        <end position="622"/>
    </location>
</feature>